<protein>
    <submittedName>
        <fullName evidence="1">Uncharacterized protein</fullName>
    </submittedName>
</protein>
<dbReference type="Proteomes" id="UP001239111">
    <property type="component" value="Chromosome 2"/>
</dbReference>
<reference evidence="1" key="1">
    <citation type="submission" date="2023-04" db="EMBL/GenBank/DDBJ databases">
        <title>A chromosome-level genome assembly of the parasitoid wasp Eretmocerus hayati.</title>
        <authorList>
            <person name="Zhong Y."/>
            <person name="Liu S."/>
            <person name="Liu Y."/>
        </authorList>
    </citation>
    <scope>NUCLEOTIDE SEQUENCE</scope>
    <source>
        <strain evidence="1">ZJU_SS_LIU_2023</strain>
    </source>
</reference>
<comment type="caution">
    <text evidence="1">The sequence shown here is derived from an EMBL/GenBank/DDBJ whole genome shotgun (WGS) entry which is preliminary data.</text>
</comment>
<organism evidence="1 2">
    <name type="scientific">Eretmocerus hayati</name>
    <dbReference type="NCBI Taxonomy" id="131215"/>
    <lineage>
        <taxon>Eukaryota</taxon>
        <taxon>Metazoa</taxon>
        <taxon>Ecdysozoa</taxon>
        <taxon>Arthropoda</taxon>
        <taxon>Hexapoda</taxon>
        <taxon>Insecta</taxon>
        <taxon>Pterygota</taxon>
        <taxon>Neoptera</taxon>
        <taxon>Endopterygota</taxon>
        <taxon>Hymenoptera</taxon>
        <taxon>Apocrita</taxon>
        <taxon>Proctotrupomorpha</taxon>
        <taxon>Chalcidoidea</taxon>
        <taxon>Aphelinidae</taxon>
        <taxon>Aphelininae</taxon>
        <taxon>Eretmocerus</taxon>
    </lineage>
</organism>
<sequence>MDILSPSIHSLTVTILESTFCEGCPPPVTPYKGYVNVSGDGSIAVYSCETGYEFHGDQNHLTSLKRECLKHGHWNGLHVPDCVRVSCPLPGVFARGRVEGSSYSFGDKISYHCNDGYLLRGNSQRTCRANGKWSNKIPFCIGVTCKNLLAPDNGDIEYVTTEHDRDDLTILQVGQKLEFKCDAGYTLVGQSVLTCQNNGTWNFERPTCIPMSCHPPKQIQHGRFILAVTNDTHETFSKRARSRDSTKSQAYGNTYLIGDIVAFSCKPGFKFEGSHNLIEEFKLQCRDNGTWIGFVPNCKPRQCSPPTLQDAKFTLLGDGNSGTDGTQAFSTDQISQTKLVDSKNETTHNTSQLFLPGSRISISCEDNSDLVTKSTIWSCSENEIWTGEPINCEASKCSVDDHSIVKMILHASSMISSTDKQDFLDDDTESTGPGVNSVTNVRRALEIFDVSFEGDWSENKTVLTCKNLSYQEGREQNKIQLIWLCDSGRWSFVNEDLIESQIISMLLNGDTNMCSSRLCSTPVEFPRGTLIPVNSSMSQIDDTKIPIQIVGFKCHLGYNLFGPDNATCSDNRTWSHIPNCQPVKCGYPLRVPHSEMNGGLPPLKSWTYGMRVSYKCLQGYREVGHLEKLCLANGRWSRARGRCARISCGKPRIIEGASVNGTSYLYQDHLTYTCPGRKLGGTIVCNKDGRWSVYPLCQ</sequence>
<evidence type="ECO:0000313" key="2">
    <source>
        <dbReference type="Proteomes" id="UP001239111"/>
    </source>
</evidence>
<dbReference type="EMBL" id="CM056742">
    <property type="protein sequence ID" value="KAJ8676669.1"/>
    <property type="molecule type" value="Genomic_DNA"/>
</dbReference>
<name>A0ACC2P2B1_9HYME</name>
<proteinExistence type="predicted"/>
<evidence type="ECO:0000313" key="1">
    <source>
        <dbReference type="EMBL" id="KAJ8676669.1"/>
    </source>
</evidence>
<keyword evidence="2" id="KW-1185">Reference proteome</keyword>
<gene>
    <name evidence="1" type="ORF">QAD02_012456</name>
</gene>
<accession>A0ACC2P2B1</accession>